<dbReference type="RefSeq" id="WP_284479095.1">
    <property type="nucleotide sequence ID" value="NZ_JASNJD010000001.1"/>
</dbReference>
<accession>A0ABT7EVB3</accession>
<reference evidence="2 3" key="1">
    <citation type="submission" date="2023-05" db="EMBL/GenBank/DDBJ databases">
        <title>Pseudodonghicola sp. nov.</title>
        <authorList>
            <person name="Huang J."/>
        </authorList>
    </citation>
    <scope>NUCLEOTIDE SEQUENCE [LARGE SCALE GENOMIC DNA]</scope>
    <source>
        <strain evidence="2 3">IC7</strain>
    </source>
</reference>
<feature type="signal peptide" evidence="1">
    <location>
        <begin position="1"/>
        <end position="24"/>
    </location>
</feature>
<name>A0ABT7EVB3_9RHOB</name>
<evidence type="ECO:0000256" key="1">
    <source>
        <dbReference type="SAM" id="SignalP"/>
    </source>
</evidence>
<dbReference type="PROSITE" id="PS51257">
    <property type="entry name" value="PROKAR_LIPOPROTEIN"/>
    <property type="match status" value="1"/>
</dbReference>
<feature type="chain" id="PRO_5045251009" description="Lipoprotein" evidence="1">
    <location>
        <begin position="25"/>
        <end position="155"/>
    </location>
</feature>
<dbReference type="Proteomes" id="UP001243757">
    <property type="component" value="Unassembled WGS sequence"/>
</dbReference>
<evidence type="ECO:0000313" key="3">
    <source>
        <dbReference type="Proteomes" id="UP001243757"/>
    </source>
</evidence>
<comment type="caution">
    <text evidence="2">The sequence shown here is derived from an EMBL/GenBank/DDBJ whole genome shotgun (WGS) entry which is preliminary data.</text>
</comment>
<gene>
    <name evidence="2" type="ORF">QO033_01225</name>
</gene>
<sequence>MKRNLAPIALTLLLAACAPMSIYYRPGAPVAQMEKDTTLCEIQALKQAPVATQIRQMPPVYVPGRRVCDAQGNCWVRPGFWRQGEIYTVDANASLRARAKSLCMAEKGYSPVSLPPCPPEVKSATPPGVTTVLPQLTQNACVIRNKGGSWQIVTR</sequence>
<evidence type="ECO:0000313" key="2">
    <source>
        <dbReference type="EMBL" id="MDK3016276.1"/>
    </source>
</evidence>
<evidence type="ECO:0008006" key="4">
    <source>
        <dbReference type="Google" id="ProtNLM"/>
    </source>
</evidence>
<protein>
    <recommendedName>
        <fullName evidence="4">Lipoprotein</fullName>
    </recommendedName>
</protein>
<proteinExistence type="predicted"/>
<dbReference type="EMBL" id="JASNJD010000001">
    <property type="protein sequence ID" value="MDK3016276.1"/>
    <property type="molecule type" value="Genomic_DNA"/>
</dbReference>
<organism evidence="2 3">
    <name type="scientific">Pseudodonghicola flavimaris</name>
    <dbReference type="NCBI Taxonomy" id="3050036"/>
    <lineage>
        <taxon>Bacteria</taxon>
        <taxon>Pseudomonadati</taxon>
        <taxon>Pseudomonadota</taxon>
        <taxon>Alphaproteobacteria</taxon>
        <taxon>Rhodobacterales</taxon>
        <taxon>Paracoccaceae</taxon>
        <taxon>Pseudodonghicola</taxon>
    </lineage>
</organism>
<keyword evidence="3" id="KW-1185">Reference proteome</keyword>
<keyword evidence="1" id="KW-0732">Signal</keyword>